<dbReference type="Proteomes" id="UP000253551">
    <property type="component" value="Unassembled WGS sequence"/>
</dbReference>
<dbReference type="Pfam" id="PF01161">
    <property type="entry name" value="PBP"/>
    <property type="match status" value="1"/>
</dbReference>
<dbReference type="PANTHER" id="PTHR11362">
    <property type="entry name" value="PHOSPHATIDYLETHANOLAMINE-BINDING PROTEIN"/>
    <property type="match status" value="1"/>
</dbReference>
<feature type="signal peptide" evidence="1">
    <location>
        <begin position="1"/>
        <end position="17"/>
    </location>
</feature>
<dbReference type="InterPro" id="IPR035810">
    <property type="entry name" value="PEBP_euk"/>
</dbReference>
<sequence>MARISTLLLIALSTVYALSPESANRLKSELTAANIIPQEFEPKAELKIQYEDVTIENGMEISTKQSKQTPLVSFELTSPEKDYTLVMFDADTQLYHWVVKDIHGVENDGTSSRTQIPYKQTVPNHRYIFAVFEQSEKDQPMTLGNYFDLTQLVEKNNLELTSALYMKQKQKHRQKREEQVSEPSDFFGDLAGNMMGLLKQFGVDFATKSVSENVIDHGKAFASSFNSMKSTDERNIPQAAPTLIEHSSAKKKNPAEVVENAINKAFREFQSQVSVNQAPTPTAQASPKKDVDPIMAVESMINKAFLDMQSQVSVNHVAAPTQSVRSQVPKRNPAEAVENMINKAIRDIQSQVSINQAPAPTPSVKDEGPVKAMENMINQVFKDLQNHVSVSQISPKATQIKPAHADPSTFSKADKKSADPWFFDGLHNMIGSITDFRKMLSDKLKDDVLRYEKSGLDVSSS</sequence>
<dbReference type="SUPFAM" id="SSF49777">
    <property type="entry name" value="PEBP-like"/>
    <property type="match status" value="1"/>
</dbReference>
<dbReference type="PANTHER" id="PTHR11362:SF82">
    <property type="entry name" value="PHOSPHATIDYLETHANOLAMINE-BINDING PROTEIN 4"/>
    <property type="match status" value="1"/>
</dbReference>
<name>A0A367JCN3_RHIST</name>
<dbReference type="Gene3D" id="3.90.280.10">
    <property type="entry name" value="PEBP-like"/>
    <property type="match status" value="1"/>
</dbReference>
<keyword evidence="1" id="KW-0732">Signal</keyword>
<evidence type="ECO:0000313" key="2">
    <source>
        <dbReference type="EMBL" id="RCH87619.1"/>
    </source>
</evidence>
<organism evidence="2 3">
    <name type="scientific">Rhizopus stolonifer</name>
    <name type="common">Rhizopus nigricans</name>
    <dbReference type="NCBI Taxonomy" id="4846"/>
    <lineage>
        <taxon>Eukaryota</taxon>
        <taxon>Fungi</taxon>
        <taxon>Fungi incertae sedis</taxon>
        <taxon>Mucoromycota</taxon>
        <taxon>Mucoromycotina</taxon>
        <taxon>Mucoromycetes</taxon>
        <taxon>Mucorales</taxon>
        <taxon>Mucorineae</taxon>
        <taxon>Rhizopodaceae</taxon>
        <taxon>Rhizopus</taxon>
    </lineage>
</organism>
<dbReference type="InterPro" id="IPR036610">
    <property type="entry name" value="PEBP-like_sf"/>
</dbReference>
<dbReference type="STRING" id="4846.A0A367JCN3"/>
<feature type="chain" id="PRO_5016836501" evidence="1">
    <location>
        <begin position="18"/>
        <end position="461"/>
    </location>
</feature>
<reference evidence="2 3" key="1">
    <citation type="journal article" date="2018" name="G3 (Bethesda)">
        <title>Phylogenetic and Phylogenomic Definition of Rhizopus Species.</title>
        <authorList>
            <person name="Gryganskyi A.P."/>
            <person name="Golan J."/>
            <person name="Dolatabadi S."/>
            <person name="Mondo S."/>
            <person name="Robb S."/>
            <person name="Idnurm A."/>
            <person name="Muszewska A."/>
            <person name="Steczkiewicz K."/>
            <person name="Masonjones S."/>
            <person name="Liao H.L."/>
            <person name="Gajdeczka M.T."/>
            <person name="Anike F."/>
            <person name="Vuek A."/>
            <person name="Anishchenko I.M."/>
            <person name="Voigt K."/>
            <person name="de Hoog G.S."/>
            <person name="Smith M.E."/>
            <person name="Heitman J."/>
            <person name="Vilgalys R."/>
            <person name="Stajich J.E."/>
        </authorList>
    </citation>
    <scope>NUCLEOTIDE SEQUENCE [LARGE SCALE GENOMIC DNA]</scope>
    <source>
        <strain evidence="2 3">LSU 92-RS-03</strain>
    </source>
</reference>
<dbReference type="AlphaFoldDB" id="A0A367JCN3"/>
<keyword evidence="3" id="KW-1185">Reference proteome</keyword>
<dbReference type="OrthoDB" id="2506647at2759"/>
<dbReference type="InterPro" id="IPR008914">
    <property type="entry name" value="PEBP"/>
</dbReference>
<comment type="caution">
    <text evidence="2">The sequence shown here is derived from an EMBL/GenBank/DDBJ whole genome shotgun (WGS) entry which is preliminary data.</text>
</comment>
<evidence type="ECO:0000256" key="1">
    <source>
        <dbReference type="SAM" id="SignalP"/>
    </source>
</evidence>
<dbReference type="EMBL" id="PJQM01003680">
    <property type="protein sequence ID" value="RCH87619.1"/>
    <property type="molecule type" value="Genomic_DNA"/>
</dbReference>
<dbReference type="CDD" id="cd00866">
    <property type="entry name" value="PEBP_euk"/>
    <property type="match status" value="1"/>
</dbReference>
<protein>
    <submittedName>
        <fullName evidence="2">Uncharacterized protein</fullName>
    </submittedName>
</protein>
<gene>
    <name evidence="2" type="ORF">CU098_006466</name>
</gene>
<proteinExistence type="predicted"/>
<evidence type="ECO:0000313" key="3">
    <source>
        <dbReference type="Proteomes" id="UP000253551"/>
    </source>
</evidence>
<accession>A0A367JCN3</accession>